<dbReference type="PANTHER" id="PTHR37943:SF1">
    <property type="entry name" value="PROTEIN VES"/>
    <property type="match status" value="1"/>
</dbReference>
<comment type="caution">
    <text evidence="1">The sequence shown here is derived from an EMBL/GenBank/DDBJ whole genome shotgun (WGS) entry which is preliminary data.</text>
</comment>
<dbReference type="CDD" id="cd20293">
    <property type="entry name" value="cupin_HutD_N"/>
    <property type="match status" value="1"/>
</dbReference>
<name>A0A150HLM9_9GAMM</name>
<organism evidence="1 2">
    <name type="scientific">Acinetobacter venetianus</name>
    <dbReference type="NCBI Taxonomy" id="52133"/>
    <lineage>
        <taxon>Bacteria</taxon>
        <taxon>Pseudomonadati</taxon>
        <taxon>Pseudomonadota</taxon>
        <taxon>Gammaproteobacteria</taxon>
        <taxon>Moraxellales</taxon>
        <taxon>Moraxellaceae</taxon>
        <taxon>Acinetobacter</taxon>
    </lineage>
</organism>
<dbReference type="Proteomes" id="UP000075680">
    <property type="component" value="Unassembled WGS sequence"/>
</dbReference>
<evidence type="ECO:0000313" key="2">
    <source>
        <dbReference type="Proteomes" id="UP000075680"/>
    </source>
</evidence>
<sequence length="193" mass="22071">MIEHRDLTNYKKMRWKNGAGYTFELARSAGDDLDAFDWRISMADVKTSGDFSKFSGLQRILTVLEGQGLVLHIDGEARQLNTLQSAQFSGSSAVSCELIAGTVRDFNLIYDPQKLLARYQWITQASRTEIFSSADLVFIFNQSLEALEIMIDQQIFHLKHQESLLIHQEKRLKSIVLTEQQLKQTCLIELTKI</sequence>
<dbReference type="PANTHER" id="PTHR37943">
    <property type="entry name" value="PROTEIN VES"/>
    <property type="match status" value="1"/>
</dbReference>
<evidence type="ECO:0000313" key="1">
    <source>
        <dbReference type="EMBL" id="KXZ66324.1"/>
    </source>
</evidence>
<dbReference type="EMBL" id="JRUE01000210">
    <property type="protein sequence ID" value="KXZ66324.1"/>
    <property type="molecule type" value="Genomic_DNA"/>
</dbReference>
<gene>
    <name evidence="1" type="primary">ves</name>
    <name evidence="1" type="ORF">AVENLUH5627_02608</name>
</gene>
<dbReference type="InterPro" id="IPR011051">
    <property type="entry name" value="RmlC_Cupin_sf"/>
</dbReference>
<accession>A0A150HLM9</accession>
<reference evidence="1 2" key="1">
    <citation type="journal article" date="2016" name="Sci. Rep.">
        <title>Genomic and phenotypic characterization of the species Acinetobacter venetianus.</title>
        <authorList>
            <person name="Fondi M."/>
            <person name="Maida I."/>
            <person name="Perrin E."/>
            <person name="Orlandini V."/>
            <person name="La Torre L."/>
            <person name="Bosi E."/>
            <person name="Negroni A."/>
            <person name="Zanaroli G."/>
            <person name="Fava F."/>
            <person name="Decorosi F."/>
            <person name="Giovannetti L."/>
            <person name="Viti C."/>
            <person name="Vaneechoutte M."/>
            <person name="Dijkshoorn L."/>
            <person name="Fani R."/>
        </authorList>
    </citation>
    <scope>NUCLEOTIDE SEQUENCE [LARGE SCALE GENOMIC DNA]</scope>
    <source>
        <strain evidence="1 2">LUH5627</strain>
    </source>
</reference>
<dbReference type="InterPro" id="IPR014710">
    <property type="entry name" value="RmlC-like_jellyroll"/>
</dbReference>
<dbReference type="RefSeq" id="WP_061519307.1">
    <property type="nucleotide sequence ID" value="NZ_JRUE01000210.1"/>
</dbReference>
<dbReference type="SUPFAM" id="SSF51182">
    <property type="entry name" value="RmlC-like cupins"/>
    <property type="match status" value="1"/>
</dbReference>
<protein>
    <submittedName>
        <fullName evidence="1">Protein Ves</fullName>
    </submittedName>
</protein>
<dbReference type="AlphaFoldDB" id="A0A150HLM9"/>
<dbReference type="InterPro" id="IPR010282">
    <property type="entry name" value="Uncharacterised_HutD/Ves"/>
</dbReference>
<dbReference type="Pfam" id="PF05962">
    <property type="entry name" value="HutD"/>
    <property type="match status" value="1"/>
</dbReference>
<dbReference type="Gene3D" id="2.60.120.10">
    <property type="entry name" value="Jelly Rolls"/>
    <property type="match status" value="2"/>
</dbReference>
<dbReference type="PATRIC" id="fig|52133.18.peg.2677"/>
<proteinExistence type="predicted"/>